<name>A0A6J7MYH6_9ZZZZ</name>
<accession>A0A6J7MYH6</accession>
<dbReference type="EMBL" id="CAFBOF010000046">
    <property type="protein sequence ID" value="CAB4986056.1"/>
    <property type="molecule type" value="Genomic_DNA"/>
</dbReference>
<gene>
    <name evidence="1" type="ORF">UFOPK3605_01067</name>
    <name evidence="2" type="ORF">UFOPK3897_01428</name>
    <name evidence="3" type="ORF">UFOPK4121_00203</name>
</gene>
<dbReference type="AlphaFoldDB" id="A0A6J7MYH6"/>
<dbReference type="EMBL" id="CAFBMM010000055">
    <property type="protein sequence ID" value="CAB4910418.1"/>
    <property type="molecule type" value="Genomic_DNA"/>
</dbReference>
<protein>
    <submittedName>
        <fullName evidence="2">Unannotated protein</fullName>
    </submittedName>
</protein>
<proteinExistence type="predicted"/>
<evidence type="ECO:0000313" key="1">
    <source>
        <dbReference type="EMBL" id="CAB4910418.1"/>
    </source>
</evidence>
<organism evidence="2">
    <name type="scientific">freshwater metagenome</name>
    <dbReference type="NCBI Taxonomy" id="449393"/>
    <lineage>
        <taxon>unclassified sequences</taxon>
        <taxon>metagenomes</taxon>
        <taxon>ecological metagenomes</taxon>
    </lineage>
</organism>
<sequence>MPPTPAAILGPMGKPLIDATQLGAISLNDPSGNPHRLGDYWIEKPVIVVFLRHFG</sequence>
<reference evidence="2" key="1">
    <citation type="submission" date="2020-05" db="EMBL/GenBank/DDBJ databases">
        <authorList>
            <person name="Chiriac C."/>
            <person name="Salcher M."/>
            <person name="Ghai R."/>
            <person name="Kavagutti S V."/>
        </authorList>
    </citation>
    <scope>NUCLEOTIDE SEQUENCE</scope>
</reference>
<dbReference type="EMBL" id="CAFBPQ010000002">
    <property type="protein sequence ID" value="CAB5013760.1"/>
    <property type="molecule type" value="Genomic_DNA"/>
</dbReference>
<evidence type="ECO:0000313" key="2">
    <source>
        <dbReference type="EMBL" id="CAB4986056.1"/>
    </source>
</evidence>
<evidence type="ECO:0000313" key="3">
    <source>
        <dbReference type="EMBL" id="CAB5013760.1"/>
    </source>
</evidence>